<evidence type="ECO:0000256" key="15">
    <source>
        <dbReference type="RuleBase" id="RU000532"/>
    </source>
</evidence>
<dbReference type="FunFam" id="3.40.50.1260:FF:000006">
    <property type="entry name" value="Phosphoglycerate kinase"/>
    <property type="match status" value="1"/>
</dbReference>
<gene>
    <name evidence="12" type="primary">pgk</name>
    <name evidence="16" type="ORF">E4P47_06415</name>
</gene>
<dbReference type="InterPro" id="IPR001576">
    <property type="entry name" value="Phosphoglycerate_kinase"/>
</dbReference>
<dbReference type="PRINTS" id="PR00477">
    <property type="entry name" value="PHGLYCKINASE"/>
</dbReference>
<comment type="pathway">
    <text evidence="2 12">Carbohydrate degradation; glycolysis; pyruvate from D-glyceraldehyde 3-phosphate: step 2/5.</text>
</comment>
<dbReference type="STRING" id="1122973.GCA_000379925_01915"/>
<evidence type="ECO:0000256" key="4">
    <source>
        <dbReference type="ARBA" id="ARBA00011245"/>
    </source>
</evidence>
<comment type="similarity">
    <text evidence="3 12 15">Belongs to the phosphoglycerate kinase family.</text>
</comment>
<evidence type="ECO:0000256" key="13">
    <source>
        <dbReference type="PIRSR" id="PIRSR000724-1"/>
    </source>
</evidence>
<dbReference type="PANTHER" id="PTHR11406:SF23">
    <property type="entry name" value="PHOSPHOGLYCERATE KINASE 1, CHLOROPLASTIC-RELATED"/>
    <property type="match status" value="1"/>
</dbReference>
<evidence type="ECO:0000256" key="1">
    <source>
        <dbReference type="ARBA" id="ARBA00000642"/>
    </source>
</evidence>
<dbReference type="Gene3D" id="3.40.50.1260">
    <property type="entry name" value="Phosphoglycerate kinase, N-terminal domain"/>
    <property type="match status" value="2"/>
</dbReference>
<evidence type="ECO:0000256" key="3">
    <source>
        <dbReference type="ARBA" id="ARBA00008982"/>
    </source>
</evidence>
<evidence type="ECO:0000256" key="8">
    <source>
        <dbReference type="ARBA" id="ARBA00022741"/>
    </source>
</evidence>
<dbReference type="InterPro" id="IPR015824">
    <property type="entry name" value="Phosphoglycerate_kinase_N"/>
</dbReference>
<evidence type="ECO:0000256" key="5">
    <source>
        <dbReference type="ARBA" id="ARBA00013061"/>
    </source>
</evidence>
<dbReference type="Pfam" id="PF00162">
    <property type="entry name" value="PGK"/>
    <property type="match status" value="1"/>
</dbReference>
<dbReference type="GO" id="GO:0043531">
    <property type="term" value="F:ADP binding"/>
    <property type="evidence" value="ECO:0007669"/>
    <property type="project" value="TreeGrafter"/>
</dbReference>
<feature type="binding site" evidence="13">
    <location>
        <position position="116"/>
    </location>
    <ligand>
        <name>(2R)-3-phosphoglycerate</name>
        <dbReference type="ChEBI" id="CHEBI:58272"/>
    </ligand>
</feature>
<dbReference type="SUPFAM" id="SSF53748">
    <property type="entry name" value="Phosphoglycerate kinase"/>
    <property type="match status" value="1"/>
</dbReference>
<evidence type="ECO:0000313" key="17">
    <source>
        <dbReference type="Proteomes" id="UP000297225"/>
    </source>
</evidence>
<dbReference type="HAMAP" id="MF_00145">
    <property type="entry name" value="Phosphoglyc_kinase"/>
    <property type="match status" value="1"/>
</dbReference>
<keyword evidence="12" id="KW-0963">Cytoplasm</keyword>
<keyword evidence="9 12" id="KW-0418">Kinase</keyword>
<dbReference type="AlphaFoldDB" id="A0A4Y8WNK5"/>
<evidence type="ECO:0000256" key="12">
    <source>
        <dbReference type="HAMAP-Rule" id="MF_00145"/>
    </source>
</evidence>
<evidence type="ECO:0000256" key="2">
    <source>
        <dbReference type="ARBA" id="ARBA00004838"/>
    </source>
</evidence>
<dbReference type="FunFam" id="3.40.50.1260:FF:000003">
    <property type="entry name" value="Phosphoglycerate kinase"/>
    <property type="match status" value="1"/>
</dbReference>
<dbReference type="PIRSF" id="PIRSF000724">
    <property type="entry name" value="Pgk"/>
    <property type="match status" value="1"/>
</dbReference>
<evidence type="ECO:0000256" key="6">
    <source>
        <dbReference type="ARBA" id="ARBA00016471"/>
    </source>
</evidence>
<dbReference type="CDD" id="cd00318">
    <property type="entry name" value="Phosphoglycerate_kinase"/>
    <property type="match status" value="1"/>
</dbReference>
<accession>A0A4Y8WNK5</accession>
<dbReference type="InterPro" id="IPR015911">
    <property type="entry name" value="Phosphoglycerate_kinase_CS"/>
</dbReference>
<feature type="binding site" evidence="12">
    <location>
        <position position="116"/>
    </location>
    <ligand>
        <name>substrate</name>
    </ligand>
</feature>
<feature type="binding site" evidence="12">
    <location>
        <position position="35"/>
    </location>
    <ligand>
        <name>substrate</name>
    </ligand>
</feature>
<comment type="subcellular location">
    <subcellularLocation>
        <location evidence="12">Cytoplasm</location>
    </subcellularLocation>
</comment>
<feature type="binding site" evidence="12 14">
    <location>
        <position position="330"/>
    </location>
    <ligand>
        <name>ATP</name>
        <dbReference type="ChEBI" id="CHEBI:30616"/>
    </ligand>
</feature>
<proteinExistence type="inferred from homology"/>
<keyword evidence="7 12" id="KW-0808">Transferase</keyword>
<dbReference type="EC" id="2.7.2.3" evidence="5 12"/>
<dbReference type="UniPathway" id="UPA00109">
    <property type="reaction ID" value="UER00185"/>
</dbReference>
<evidence type="ECO:0000313" key="16">
    <source>
        <dbReference type="EMBL" id="TFH94710.1"/>
    </source>
</evidence>
<feature type="binding site" evidence="12 13">
    <location>
        <begin position="19"/>
        <end position="21"/>
    </location>
    <ligand>
        <name>substrate</name>
    </ligand>
</feature>
<dbReference type="GO" id="GO:0006096">
    <property type="term" value="P:glycolytic process"/>
    <property type="evidence" value="ECO:0007669"/>
    <property type="project" value="UniProtKB-UniRule"/>
</dbReference>
<feature type="binding site" evidence="12 13">
    <location>
        <begin position="58"/>
        <end position="61"/>
    </location>
    <ligand>
        <name>substrate</name>
    </ligand>
</feature>
<comment type="subunit">
    <text evidence="4 12">Monomer.</text>
</comment>
<protein>
    <recommendedName>
        <fullName evidence="6 12">Phosphoglycerate kinase</fullName>
        <ecNumber evidence="5 12">2.7.2.3</ecNumber>
    </recommendedName>
</protein>
<feature type="binding site" evidence="13">
    <location>
        <position position="155"/>
    </location>
    <ligand>
        <name>(2R)-3-phosphoglycerate</name>
        <dbReference type="ChEBI" id="CHEBI:58272"/>
    </ligand>
</feature>
<keyword evidence="11 12" id="KW-0324">Glycolysis</keyword>
<keyword evidence="10 12" id="KW-0067">ATP-binding</keyword>
<evidence type="ECO:0000256" key="11">
    <source>
        <dbReference type="ARBA" id="ARBA00023152"/>
    </source>
</evidence>
<feature type="binding site" evidence="12 14">
    <location>
        <position position="208"/>
    </location>
    <ligand>
        <name>ATP</name>
        <dbReference type="ChEBI" id="CHEBI:30616"/>
    </ligand>
</feature>
<evidence type="ECO:0000256" key="10">
    <source>
        <dbReference type="ARBA" id="ARBA00022840"/>
    </source>
</evidence>
<dbReference type="GO" id="GO:0006094">
    <property type="term" value="P:gluconeogenesis"/>
    <property type="evidence" value="ECO:0007669"/>
    <property type="project" value="TreeGrafter"/>
</dbReference>
<dbReference type="EMBL" id="SPNC01000093">
    <property type="protein sequence ID" value="TFH94710.1"/>
    <property type="molecule type" value="Genomic_DNA"/>
</dbReference>
<feature type="binding site" evidence="12">
    <location>
        <position position="155"/>
    </location>
    <ligand>
        <name>substrate</name>
    </ligand>
</feature>
<name>A0A4Y8WNK5_9PORP</name>
<dbReference type="Proteomes" id="UP000297225">
    <property type="component" value="Unassembled WGS sequence"/>
</dbReference>
<evidence type="ECO:0000256" key="7">
    <source>
        <dbReference type="ARBA" id="ARBA00022679"/>
    </source>
</evidence>
<dbReference type="GO" id="GO:0004618">
    <property type="term" value="F:phosphoglycerate kinase activity"/>
    <property type="evidence" value="ECO:0007669"/>
    <property type="project" value="UniProtKB-UniRule"/>
</dbReference>
<dbReference type="PROSITE" id="PS00111">
    <property type="entry name" value="PGLYCERATE_KINASE"/>
    <property type="match status" value="1"/>
</dbReference>
<comment type="caution">
    <text evidence="16">The sequence shown here is derived from an EMBL/GenBank/DDBJ whole genome shotgun (WGS) entry which is preliminary data.</text>
</comment>
<dbReference type="GO" id="GO:0005829">
    <property type="term" value="C:cytosol"/>
    <property type="evidence" value="ECO:0007669"/>
    <property type="project" value="TreeGrafter"/>
</dbReference>
<dbReference type="RefSeq" id="WP_134849595.1">
    <property type="nucleotide sequence ID" value="NZ_CP197400.1"/>
</dbReference>
<keyword evidence="8 12" id="KW-0547">Nucleotide-binding</keyword>
<dbReference type="PANTHER" id="PTHR11406">
    <property type="entry name" value="PHOSPHOGLYCERATE KINASE"/>
    <property type="match status" value="1"/>
</dbReference>
<dbReference type="GO" id="GO:0005524">
    <property type="term" value="F:ATP binding"/>
    <property type="evidence" value="ECO:0007669"/>
    <property type="project" value="UniProtKB-KW"/>
</dbReference>
<comment type="catalytic activity">
    <reaction evidence="1 12 15">
        <text>(2R)-3-phosphoglycerate + ATP = (2R)-3-phospho-glyceroyl phosphate + ADP</text>
        <dbReference type="Rhea" id="RHEA:14801"/>
        <dbReference type="ChEBI" id="CHEBI:30616"/>
        <dbReference type="ChEBI" id="CHEBI:57604"/>
        <dbReference type="ChEBI" id="CHEBI:58272"/>
        <dbReference type="ChEBI" id="CHEBI:456216"/>
        <dbReference type="EC" id="2.7.2.3"/>
    </reaction>
</comment>
<feature type="binding site" evidence="12 14">
    <location>
        <begin position="359"/>
        <end position="362"/>
    </location>
    <ligand>
        <name>ATP</name>
        <dbReference type="ChEBI" id="CHEBI:30616"/>
    </ligand>
</feature>
<sequence length="403" mass="43713">MANIENFDFKGKRVFVRVDFNVPMDENKKITDDTRMRAALPTLQKIQKDGGRLIIGSHMGRPKGVDKQFSLDYIRPHLEELLGTPVKFADDCVSDEALQMANELKDGEVLLLENLRFHAEEEGKGNGKAGQPAFTERLANMADVYVNDAFGTAHRAHASTALIADHFDADHKMFGFLMGKEVAAVERVMDKVERPFTAIMGGSKVSSKIEIIENLMNKVDNLILTGGMVYTFMKARGGKIGNSICEDDKLDLALEIERKAKEKGVNLVLGVDSVIGDDFSNDANTQVADSNNIPDGWEGLDIGPKTQEKFAAVIRDSKTLLWNGPFGVFEFDTFAKGSEAMAKVIAETTAKGAYSLVGGGDSVAAVNKFGLADQMSYVSTGGGALLEAIEGKVLPGIAAINRK</sequence>
<feature type="binding site" evidence="13">
    <location>
        <position position="35"/>
    </location>
    <ligand>
        <name>(2R)-3-phosphoglycerate</name>
        <dbReference type="ChEBI" id="CHEBI:58272"/>
    </ligand>
</feature>
<organism evidence="16 17">
    <name type="scientific">Porphyromonas levii</name>
    <dbReference type="NCBI Taxonomy" id="28114"/>
    <lineage>
        <taxon>Bacteria</taxon>
        <taxon>Pseudomonadati</taxon>
        <taxon>Bacteroidota</taxon>
        <taxon>Bacteroidia</taxon>
        <taxon>Bacteroidales</taxon>
        <taxon>Porphyromonadaceae</taxon>
        <taxon>Porphyromonas</taxon>
    </lineage>
</organism>
<dbReference type="OrthoDB" id="9808460at2"/>
<evidence type="ECO:0000256" key="9">
    <source>
        <dbReference type="ARBA" id="ARBA00022777"/>
    </source>
</evidence>
<feature type="binding site" evidence="12 14">
    <location>
        <position position="299"/>
    </location>
    <ligand>
        <name>ATP</name>
        <dbReference type="ChEBI" id="CHEBI:30616"/>
    </ligand>
</feature>
<dbReference type="InterPro" id="IPR036043">
    <property type="entry name" value="Phosphoglycerate_kinase_sf"/>
</dbReference>
<evidence type="ECO:0000256" key="14">
    <source>
        <dbReference type="PIRSR" id="PIRSR000724-2"/>
    </source>
</evidence>
<keyword evidence="17" id="KW-1185">Reference proteome</keyword>
<reference evidence="16 17" key="1">
    <citation type="submission" date="2019-03" db="EMBL/GenBank/DDBJ databases">
        <title>Porphyromonas levii Isolated from the Uterus of Dairy Cows.</title>
        <authorList>
            <person name="Francis A.M."/>
        </authorList>
    </citation>
    <scope>NUCLEOTIDE SEQUENCE [LARGE SCALE GENOMIC DNA]</scope>
    <source>
        <strain evidence="16 17">AF5678</strain>
    </source>
</reference>